<evidence type="ECO:0000259" key="3">
    <source>
        <dbReference type="Pfam" id="PF03061"/>
    </source>
</evidence>
<name>Q30RZ3_SULDN</name>
<evidence type="ECO:0000256" key="2">
    <source>
        <dbReference type="ARBA" id="ARBA00022801"/>
    </source>
</evidence>
<dbReference type="InterPro" id="IPR029069">
    <property type="entry name" value="HotDog_dom_sf"/>
</dbReference>
<evidence type="ECO:0000313" key="4">
    <source>
        <dbReference type="EMBL" id="ABB44238.1"/>
    </source>
</evidence>
<keyword evidence="2" id="KW-0378">Hydrolase</keyword>
<dbReference type="SUPFAM" id="SSF54637">
    <property type="entry name" value="Thioesterase/thiol ester dehydrase-isomerase"/>
    <property type="match status" value="1"/>
</dbReference>
<dbReference type="Gene3D" id="3.10.129.10">
    <property type="entry name" value="Hotdog Thioesterase"/>
    <property type="match status" value="1"/>
</dbReference>
<dbReference type="HOGENOM" id="CLU_101141_7_1_7"/>
<dbReference type="NCBIfam" id="TIGR00051">
    <property type="entry name" value="YbgC/FadM family acyl-CoA thioesterase"/>
    <property type="match status" value="1"/>
</dbReference>
<dbReference type="AlphaFoldDB" id="Q30RZ3"/>
<dbReference type="EMBL" id="CP000153">
    <property type="protein sequence ID" value="ABB44238.1"/>
    <property type="molecule type" value="Genomic_DNA"/>
</dbReference>
<gene>
    <name evidence="4" type="ordered locus">Suden_0960</name>
</gene>
<dbReference type="eggNOG" id="COG0824">
    <property type="taxonomic scope" value="Bacteria"/>
</dbReference>
<protein>
    <submittedName>
        <fullName evidence="4">4-hydroxybenzoyl-CoA thioesterase</fullName>
    </submittedName>
</protein>
<accession>Q30RZ3</accession>
<dbReference type="KEGG" id="tdn:Suden_0960"/>
<reference evidence="4 5" key="1">
    <citation type="journal article" date="2008" name="Appl. Environ. Microbiol.">
        <title>Genome of the epsilonproteobacterial chemolithoautotroph Sulfurimonas denitrificans.</title>
        <authorList>
            <person name="Sievert S.M."/>
            <person name="Scott K.M."/>
            <person name="Klotz M.G."/>
            <person name="Chain P.S.G."/>
            <person name="Hauser L.J."/>
            <person name="Hemp J."/>
            <person name="Huegler M."/>
            <person name="Land M."/>
            <person name="Lapidus A."/>
            <person name="Larimer F.W."/>
            <person name="Lucas S."/>
            <person name="Malfatti S.A."/>
            <person name="Meyer F."/>
            <person name="Paulsen I.T."/>
            <person name="Ren Q."/>
            <person name="Simon J."/>
            <person name="Bailey K."/>
            <person name="Diaz E."/>
            <person name="Fitzpatrick K.A."/>
            <person name="Glover B."/>
            <person name="Gwatney N."/>
            <person name="Korajkic A."/>
            <person name="Long A."/>
            <person name="Mobberley J.M."/>
            <person name="Pantry S.N."/>
            <person name="Pazder G."/>
            <person name="Peterson S."/>
            <person name="Quintanilla J.D."/>
            <person name="Sprinkle R."/>
            <person name="Stephens J."/>
            <person name="Thomas P."/>
            <person name="Vaughn R."/>
            <person name="Weber M.J."/>
            <person name="Wooten L.L."/>
        </authorList>
    </citation>
    <scope>NUCLEOTIDE SEQUENCE [LARGE SCALE GENOMIC DNA]</scope>
    <source>
        <strain evidence="5">ATCC 33889 / DSM 1251</strain>
    </source>
</reference>
<organism evidence="4 5">
    <name type="scientific">Sulfurimonas denitrificans (strain ATCC 33889 / DSM 1251)</name>
    <name type="common">Thiomicrospira denitrificans (strain ATCC 33889 / DSM 1251)</name>
    <dbReference type="NCBI Taxonomy" id="326298"/>
    <lineage>
        <taxon>Bacteria</taxon>
        <taxon>Pseudomonadati</taxon>
        <taxon>Campylobacterota</taxon>
        <taxon>Epsilonproteobacteria</taxon>
        <taxon>Campylobacterales</taxon>
        <taxon>Sulfurimonadaceae</taxon>
        <taxon>Sulfurimonas</taxon>
    </lineage>
</organism>
<dbReference type="CDD" id="cd00586">
    <property type="entry name" value="4HBT"/>
    <property type="match status" value="1"/>
</dbReference>
<dbReference type="PIRSF" id="PIRSF003230">
    <property type="entry name" value="YbgC"/>
    <property type="match status" value="1"/>
</dbReference>
<dbReference type="InterPro" id="IPR008272">
    <property type="entry name" value="HB-CoA_thioesterase_AS"/>
</dbReference>
<dbReference type="PANTHER" id="PTHR31793">
    <property type="entry name" value="4-HYDROXYBENZOYL-COA THIOESTERASE FAMILY MEMBER"/>
    <property type="match status" value="1"/>
</dbReference>
<sequence length="126" mass="14599">MKIRVYYEDTDAGGVVYHSNYLNFCERARSEVFFIRGLTPVLEHGHFIAKRVEADYIASAKLGDELDIRSELLEMRGASFRLSQTIFRDNKKIFELDIILVYITFDAKPQKITSDVRNLIKSLFEG</sequence>
<dbReference type="OrthoDB" id="9808429at2"/>
<dbReference type="InterPro" id="IPR050563">
    <property type="entry name" value="4-hydroxybenzoyl-CoA_TE"/>
</dbReference>
<evidence type="ECO:0000256" key="1">
    <source>
        <dbReference type="ARBA" id="ARBA00005953"/>
    </source>
</evidence>
<dbReference type="Pfam" id="PF03061">
    <property type="entry name" value="4HBT"/>
    <property type="match status" value="1"/>
</dbReference>
<dbReference type="PANTHER" id="PTHR31793:SF37">
    <property type="entry name" value="ACYL-COA THIOESTER HYDROLASE YBGC"/>
    <property type="match status" value="1"/>
</dbReference>
<keyword evidence="5" id="KW-1185">Reference proteome</keyword>
<dbReference type="STRING" id="326298.Suden_0960"/>
<feature type="domain" description="Thioesterase" evidence="3">
    <location>
        <begin position="13"/>
        <end position="91"/>
    </location>
</feature>
<dbReference type="InterPro" id="IPR006684">
    <property type="entry name" value="YbgC/YbaW"/>
</dbReference>
<dbReference type="InterPro" id="IPR006683">
    <property type="entry name" value="Thioestr_dom"/>
</dbReference>
<dbReference type="GO" id="GO:0047617">
    <property type="term" value="F:fatty acyl-CoA hydrolase activity"/>
    <property type="evidence" value="ECO:0007669"/>
    <property type="project" value="TreeGrafter"/>
</dbReference>
<dbReference type="Proteomes" id="UP000002714">
    <property type="component" value="Chromosome"/>
</dbReference>
<dbReference type="RefSeq" id="WP_011372590.1">
    <property type="nucleotide sequence ID" value="NC_007575.1"/>
</dbReference>
<dbReference type="PROSITE" id="PS01328">
    <property type="entry name" value="4HBCOA_THIOESTERASE"/>
    <property type="match status" value="1"/>
</dbReference>
<proteinExistence type="inferred from homology"/>
<comment type="similarity">
    <text evidence="1">Belongs to the 4-hydroxybenzoyl-CoA thioesterase family.</text>
</comment>
<evidence type="ECO:0000313" key="5">
    <source>
        <dbReference type="Proteomes" id="UP000002714"/>
    </source>
</evidence>